<gene>
    <name evidence="3" type="ORF">KFE25_013534</name>
</gene>
<dbReference type="PRINTS" id="PR01217">
    <property type="entry name" value="PRICHEXTENSN"/>
</dbReference>
<dbReference type="Proteomes" id="UP000751190">
    <property type="component" value="Unassembled WGS sequence"/>
</dbReference>
<feature type="transmembrane region" description="Helical" evidence="2">
    <location>
        <begin position="373"/>
        <end position="392"/>
    </location>
</feature>
<organism evidence="3 4">
    <name type="scientific">Diacronema lutheri</name>
    <name type="common">Unicellular marine alga</name>
    <name type="synonym">Monochrysis lutheri</name>
    <dbReference type="NCBI Taxonomy" id="2081491"/>
    <lineage>
        <taxon>Eukaryota</taxon>
        <taxon>Haptista</taxon>
        <taxon>Haptophyta</taxon>
        <taxon>Pavlovophyceae</taxon>
        <taxon>Pavlovales</taxon>
        <taxon>Pavlovaceae</taxon>
        <taxon>Diacronema</taxon>
    </lineage>
</organism>
<reference evidence="3" key="1">
    <citation type="submission" date="2021-05" db="EMBL/GenBank/DDBJ databases">
        <title>The genome of the haptophyte Pavlova lutheri (Diacronema luteri, Pavlovales) - a model for lipid biosynthesis in eukaryotic algae.</title>
        <authorList>
            <person name="Hulatt C.J."/>
            <person name="Posewitz M.C."/>
        </authorList>
    </citation>
    <scope>NUCLEOTIDE SEQUENCE</scope>
    <source>
        <strain evidence="3">NIVA-4/92</strain>
    </source>
</reference>
<evidence type="ECO:0000256" key="2">
    <source>
        <dbReference type="SAM" id="Phobius"/>
    </source>
</evidence>
<dbReference type="EMBL" id="JAGTXO010000004">
    <property type="protein sequence ID" value="KAG8468451.1"/>
    <property type="molecule type" value="Genomic_DNA"/>
</dbReference>
<proteinExistence type="predicted"/>
<keyword evidence="2" id="KW-1133">Transmembrane helix</keyword>
<evidence type="ECO:0000256" key="1">
    <source>
        <dbReference type="SAM" id="MobiDB-lite"/>
    </source>
</evidence>
<dbReference type="AlphaFoldDB" id="A0A8J5XT35"/>
<feature type="region of interest" description="Disordered" evidence="1">
    <location>
        <begin position="154"/>
        <end position="227"/>
    </location>
</feature>
<keyword evidence="2" id="KW-0472">Membrane</keyword>
<feature type="compositionally biased region" description="Pro residues" evidence="1">
    <location>
        <begin position="158"/>
        <end position="227"/>
    </location>
</feature>
<feature type="region of interest" description="Disordered" evidence="1">
    <location>
        <begin position="403"/>
        <end position="485"/>
    </location>
</feature>
<feature type="compositionally biased region" description="Gly residues" evidence="1">
    <location>
        <begin position="404"/>
        <end position="415"/>
    </location>
</feature>
<evidence type="ECO:0000313" key="4">
    <source>
        <dbReference type="Proteomes" id="UP000751190"/>
    </source>
</evidence>
<evidence type="ECO:0000313" key="3">
    <source>
        <dbReference type="EMBL" id="KAG8468451.1"/>
    </source>
</evidence>
<accession>A0A8J5XT35</accession>
<protein>
    <submittedName>
        <fullName evidence="3">Uncharacterized protein</fullName>
    </submittedName>
</protein>
<keyword evidence="4" id="KW-1185">Reference proteome</keyword>
<keyword evidence="2" id="KW-0812">Transmembrane</keyword>
<feature type="compositionally biased region" description="Low complexity" evidence="1">
    <location>
        <begin position="460"/>
        <end position="482"/>
    </location>
</feature>
<sequence length="510" mass="52289">MAASERGRRSAGLLALCAGAARAREPPEVLRASELGLNGLAHRTAARALRLSAAVCDADDADARVRDACARVQRARVSSVEWATRQRLQHALVYTVAALCTDGSRLQLSVSEQGAPACGALLEGALYRSPEPARADAPAQLLAHAVPLETEFYVDGCAPPPSPSPPRPPPLPPELSPPPPPLEPPPPPALPPAAPPPPPRSPPRAPPRPPHPPPAGPPPPAAPPYPPHPPPPVPLPAIALTAWVSTAAVDIVCASTCTLWLLVHLVDGAVACAAPRSGWGSSAPERALRGLLLACALASVGAAYWARHPLLLPPERPPSPPPSPPAPPSPVHGLRADLRAALHGHFRPERGDARARAHSRREAGALALEQMEAAVLIAALAVVALAALALLARSVRALRALTPHGGGGGFGGGGKAAHSERESARAPDVGGWRGCLPGGERAAGRARADGASDGGGGIGDDAASSASASWRSSPAPSRALSDLPEVHDVRLAPKSARELAWQQSSFIELL</sequence>
<name>A0A8J5XT35_DIALT</name>
<comment type="caution">
    <text evidence="3">The sequence shown here is derived from an EMBL/GenBank/DDBJ whole genome shotgun (WGS) entry which is preliminary data.</text>
</comment>